<proteinExistence type="predicted"/>
<name>A0A1X2IJ43_9FUNG</name>
<keyword evidence="1" id="KW-1133">Transmembrane helix</keyword>
<gene>
    <name evidence="2" type="ORF">BCR42DRAFT_414518</name>
</gene>
<feature type="transmembrane region" description="Helical" evidence="1">
    <location>
        <begin position="153"/>
        <end position="173"/>
    </location>
</feature>
<dbReference type="EMBL" id="MCGE01000010">
    <property type="protein sequence ID" value="ORZ17389.1"/>
    <property type="molecule type" value="Genomic_DNA"/>
</dbReference>
<dbReference type="Proteomes" id="UP000193560">
    <property type="component" value="Unassembled WGS sequence"/>
</dbReference>
<reference evidence="2 3" key="1">
    <citation type="submission" date="2016-07" db="EMBL/GenBank/DDBJ databases">
        <title>Pervasive Adenine N6-methylation of Active Genes in Fungi.</title>
        <authorList>
            <consortium name="DOE Joint Genome Institute"/>
            <person name="Mondo S.J."/>
            <person name="Dannebaum R.O."/>
            <person name="Kuo R.C."/>
            <person name="Labutti K."/>
            <person name="Haridas S."/>
            <person name="Kuo A."/>
            <person name="Salamov A."/>
            <person name="Ahrendt S.R."/>
            <person name="Lipzen A."/>
            <person name="Sullivan W."/>
            <person name="Andreopoulos W.B."/>
            <person name="Clum A."/>
            <person name="Lindquist E."/>
            <person name="Daum C."/>
            <person name="Ramamoorthy G.K."/>
            <person name="Gryganskyi A."/>
            <person name="Culley D."/>
            <person name="Magnuson J.K."/>
            <person name="James T.Y."/>
            <person name="O'Malley M.A."/>
            <person name="Stajich J.E."/>
            <person name="Spatafora J.W."/>
            <person name="Visel A."/>
            <person name="Grigoriev I.V."/>
        </authorList>
    </citation>
    <scope>NUCLEOTIDE SEQUENCE [LARGE SCALE GENOMIC DNA]</scope>
    <source>
        <strain evidence="2 3">NRRL 1336</strain>
    </source>
</reference>
<sequence length="197" mass="23280">MGSRPLIYCCVPRAGMMTLTFWYGLTHWFGLFIIAILLSLSEEQFLWVKKIVDPDDQLGEDTLLDYLDCLACFVIGYAYFYMCYLAYKRNFKPINKLLYFFAADLVWGVGIILMAVHNEFKNTMKESKITVNELPEDPKKYEVQVETPIKFGLIFWLFLWHVVPFINKVYVFLKIRAYIKYVEYKKEEAETCSKSKD</sequence>
<feature type="transmembrane region" description="Helical" evidence="1">
    <location>
        <begin position="63"/>
        <end position="85"/>
    </location>
</feature>
<accession>A0A1X2IJ43</accession>
<dbReference type="AlphaFoldDB" id="A0A1X2IJ43"/>
<keyword evidence="1" id="KW-0812">Transmembrane</keyword>
<comment type="caution">
    <text evidence="2">The sequence shown here is derived from an EMBL/GenBank/DDBJ whole genome shotgun (WGS) entry which is preliminary data.</text>
</comment>
<keyword evidence="1" id="KW-0472">Membrane</keyword>
<feature type="transmembrane region" description="Helical" evidence="1">
    <location>
        <begin position="21"/>
        <end position="40"/>
    </location>
</feature>
<protein>
    <submittedName>
        <fullName evidence="2">Uncharacterized protein</fullName>
    </submittedName>
</protein>
<evidence type="ECO:0000313" key="3">
    <source>
        <dbReference type="Proteomes" id="UP000193560"/>
    </source>
</evidence>
<dbReference type="OrthoDB" id="10547621at2759"/>
<organism evidence="2 3">
    <name type="scientific">Absidia repens</name>
    <dbReference type="NCBI Taxonomy" id="90262"/>
    <lineage>
        <taxon>Eukaryota</taxon>
        <taxon>Fungi</taxon>
        <taxon>Fungi incertae sedis</taxon>
        <taxon>Mucoromycota</taxon>
        <taxon>Mucoromycotina</taxon>
        <taxon>Mucoromycetes</taxon>
        <taxon>Mucorales</taxon>
        <taxon>Cunninghamellaceae</taxon>
        <taxon>Absidia</taxon>
    </lineage>
</organism>
<evidence type="ECO:0000256" key="1">
    <source>
        <dbReference type="SAM" id="Phobius"/>
    </source>
</evidence>
<keyword evidence="3" id="KW-1185">Reference proteome</keyword>
<evidence type="ECO:0000313" key="2">
    <source>
        <dbReference type="EMBL" id="ORZ17389.1"/>
    </source>
</evidence>
<feature type="transmembrane region" description="Helical" evidence="1">
    <location>
        <begin position="97"/>
        <end position="116"/>
    </location>
</feature>